<dbReference type="InterPro" id="IPR008964">
    <property type="entry name" value="Invasin/intimin_cell_adhesion"/>
</dbReference>
<dbReference type="Pfam" id="PF02368">
    <property type="entry name" value="Big_2"/>
    <property type="match status" value="2"/>
</dbReference>
<dbReference type="RefSeq" id="WP_073113285.1">
    <property type="nucleotide sequence ID" value="NZ_FQZY01000116.1"/>
</dbReference>
<feature type="domain" description="BIG2" evidence="3">
    <location>
        <begin position="496"/>
        <end position="573"/>
    </location>
</feature>
<dbReference type="AlphaFoldDB" id="A0A1M6WNV7"/>
<evidence type="ECO:0000256" key="1">
    <source>
        <dbReference type="SAM" id="MobiDB-lite"/>
    </source>
</evidence>
<feature type="chain" id="PRO_5012319494" evidence="2">
    <location>
        <begin position="25"/>
        <end position="580"/>
    </location>
</feature>
<organism evidence="4 5">
    <name type="scientific">Hespellia stercorisuis DSM 15480</name>
    <dbReference type="NCBI Taxonomy" id="1121950"/>
    <lineage>
        <taxon>Bacteria</taxon>
        <taxon>Bacillati</taxon>
        <taxon>Bacillota</taxon>
        <taxon>Clostridia</taxon>
        <taxon>Lachnospirales</taxon>
        <taxon>Lachnospiraceae</taxon>
        <taxon>Hespellia</taxon>
    </lineage>
</organism>
<evidence type="ECO:0000259" key="3">
    <source>
        <dbReference type="SMART" id="SM00635"/>
    </source>
</evidence>
<dbReference type="EMBL" id="FQZY01000116">
    <property type="protein sequence ID" value="SHK95427.1"/>
    <property type="molecule type" value="Genomic_DNA"/>
</dbReference>
<dbReference type="InterPro" id="IPR003343">
    <property type="entry name" value="Big_2"/>
</dbReference>
<accession>A0A1M6WNV7</accession>
<dbReference type="InterPro" id="IPR045197">
    <property type="entry name" value="NUP210-like"/>
</dbReference>
<evidence type="ECO:0000313" key="5">
    <source>
        <dbReference type="Proteomes" id="UP000184301"/>
    </source>
</evidence>
<keyword evidence="5" id="KW-1185">Reference proteome</keyword>
<feature type="domain" description="BIG2" evidence="3">
    <location>
        <begin position="410"/>
        <end position="487"/>
    </location>
</feature>
<dbReference type="PANTHER" id="PTHR23019:SF0">
    <property type="entry name" value="NUCLEAR PORE MEMBRANE GLYCOPROTEIN 210"/>
    <property type="match status" value="1"/>
</dbReference>
<dbReference type="PANTHER" id="PTHR23019">
    <property type="entry name" value="NUCLEAR PORE MEMBRANE GLYCOPROTEIN GP210-RELATED"/>
    <property type="match status" value="1"/>
</dbReference>
<dbReference type="OrthoDB" id="9812962at2"/>
<gene>
    <name evidence="4" type="ORF">SAMN02745243_04065</name>
</gene>
<evidence type="ECO:0000256" key="2">
    <source>
        <dbReference type="SAM" id="SignalP"/>
    </source>
</evidence>
<dbReference type="Proteomes" id="UP000184301">
    <property type="component" value="Unassembled WGS sequence"/>
</dbReference>
<sequence>MKKKYIALALSVVLTLSSSTLVFAEETSPAGGDTTVSEETVKPDTSEETEKHEETQEDKKEETPGDSEEEKTSDSSEQEDADKEKTEESEEENSEEEEEETEEEEEEIESVVPMVMGESLDIPEGLGRIHSYMGWQCITSVGSSQYKLREAAGMKFDEEGFGRIGCRYVIACTNTYGVIGDYVDFYLEDGSIWECVIGDIKSFGDPGCNEWGHLDGNCIIESVVDKDSWYGTAHPNPGTSGCHSEWGQPIVKAVNRGNYWGENDFDFSVTDDQVAIATAAKKNSVESLPATSGEWISGIYSTVENTFTCRQAYEFWKYWEYSGMTGNDDIPVGAVLIGSGVDNKEQGDAVIYLGDGTVAGYHEKFFVISIEDWENMQTATLQGETGLIGWVWPNGISYGKGAEYSYPEVKSTSVEISKKELSLEEKKVIELTAKVSPADCTNKTVEWSSSDKEIASVDENGVITAKRPGIVHIKAKTADGTKATAFCRVTVEGEVPVEAIGFTDLFPTITSGEHRTLSLNICPKYATNKEFRWTSSDESIASVNYNGIVTAKRPGCVKITAETTDGSELADSCFMLVEEE</sequence>
<protein>
    <submittedName>
        <fullName evidence="4">Ig-like domain (Group 2)</fullName>
    </submittedName>
</protein>
<name>A0A1M6WNV7_9FIRM</name>
<keyword evidence="2" id="KW-0732">Signal</keyword>
<feature type="region of interest" description="Disordered" evidence="1">
    <location>
        <begin position="25"/>
        <end position="113"/>
    </location>
</feature>
<dbReference type="STRING" id="1121950.SAMN02745243_04065"/>
<feature type="signal peptide" evidence="2">
    <location>
        <begin position="1"/>
        <end position="24"/>
    </location>
</feature>
<dbReference type="SMART" id="SM00635">
    <property type="entry name" value="BID_2"/>
    <property type="match status" value="2"/>
</dbReference>
<proteinExistence type="predicted"/>
<dbReference type="SUPFAM" id="SSF49373">
    <property type="entry name" value="Invasin/intimin cell-adhesion fragments"/>
    <property type="match status" value="2"/>
</dbReference>
<dbReference type="Gene3D" id="2.60.40.1080">
    <property type="match status" value="2"/>
</dbReference>
<feature type="compositionally biased region" description="Basic and acidic residues" evidence="1">
    <location>
        <begin position="39"/>
        <end position="63"/>
    </location>
</feature>
<evidence type="ECO:0000313" key="4">
    <source>
        <dbReference type="EMBL" id="SHK95427.1"/>
    </source>
</evidence>
<reference evidence="4 5" key="1">
    <citation type="submission" date="2016-11" db="EMBL/GenBank/DDBJ databases">
        <authorList>
            <person name="Jaros S."/>
            <person name="Januszkiewicz K."/>
            <person name="Wedrychowicz H."/>
        </authorList>
    </citation>
    <scope>NUCLEOTIDE SEQUENCE [LARGE SCALE GENOMIC DNA]</scope>
    <source>
        <strain evidence="4 5">DSM 15480</strain>
    </source>
</reference>
<feature type="compositionally biased region" description="Acidic residues" evidence="1">
    <location>
        <begin position="64"/>
        <end position="109"/>
    </location>
</feature>